<feature type="domain" description="NACHT" evidence="1">
    <location>
        <begin position="335"/>
        <end position="478"/>
    </location>
</feature>
<keyword evidence="4" id="KW-1185">Reference proteome</keyword>
<dbReference type="InterPro" id="IPR007111">
    <property type="entry name" value="NACHT_NTPase"/>
</dbReference>
<proteinExistence type="predicted"/>
<dbReference type="Proteomes" id="UP000515480">
    <property type="component" value="Chromosome"/>
</dbReference>
<dbReference type="InterPro" id="IPR055048">
    <property type="entry name" value="SNaCT14"/>
</dbReference>
<organism evidence="3 4">
    <name type="scientific">Selenomonas timonae</name>
    <dbReference type="NCBI Taxonomy" id="2754044"/>
    <lineage>
        <taxon>Bacteria</taxon>
        <taxon>Bacillati</taxon>
        <taxon>Bacillota</taxon>
        <taxon>Negativicutes</taxon>
        <taxon>Selenomonadales</taxon>
        <taxon>Selenomonadaceae</taxon>
        <taxon>Selenomonas</taxon>
    </lineage>
</organism>
<dbReference type="AlphaFoldDB" id="A0A7G7VI14"/>
<accession>A0A7G7VI14</accession>
<evidence type="ECO:0000259" key="2">
    <source>
        <dbReference type="Pfam" id="PF22720"/>
    </source>
</evidence>
<name>A0A7G7VI14_9FIRM</name>
<evidence type="ECO:0000313" key="4">
    <source>
        <dbReference type="Proteomes" id="UP000515480"/>
    </source>
</evidence>
<protein>
    <submittedName>
        <fullName evidence="3">NACHT domain-containing protein</fullName>
    </submittedName>
</protein>
<reference evidence="3 4" key="1">
    <citation type="submission" date="2020-07" db="EMBL/GenBank/DDBJ databases">
        <title>Complete genome and description of Selenomonas timonensis sp. nov., a new bacterium isolated from a gingivitis subject.</title>
        <authorList>
            <person name="Antezack A."/>
        </authorList>
    </citation>
    <scope>NUCLEOTIDE SEQUENCE [LARGE SCALE GENOMIC DNA]</scope>
    <source>
        <strain evidence="3 4">Marseille-Q3039</strain>
    </source>
</reference>
<dbReference type="SUPFAM" id="SSF52540">
    <property type="entry name" value="P-loop containing nucleoside triphosphate hydrolases"/>
    <property type="match status" value="1"/>
</dbReference>
<evidence type="ECO:0000259" key="1">
    <source>
        <dbReference type="Pfam" id="PF05729"/>
    </source>
</evidence>
<dbReference type="EMBL" id="CP060204">
    <property type="protein sequence ID" value="QNH53757.1"/>
    <property type="molecule type" value="Genomic_DNA"/>
</dbReference>
<dbReference type="RefSeq" id="WP_185979881.1">
    <property type="nucleotide sequence ID" value="NZ_CP060204.1"/>
</dbReference>
<dbReference type="PANTHER" id="PTHR46844:SF1">
    <property type="entry name" value="SLR5058 PROTEIN"/>
    <property type="match status" value="1"/>
</dbReference>
<evidence type="ECO:0000313" key="3">
    <source>
        <dbReference type="EMBL" id="QNH53757.1"/>
    </source>
</evidence>
<dbReference type="InterPro" id="IPR027417">
    <property type="entry name" value="P-loop_NTPase"/>
</dbReference>
<dbReference type="Pfam" id="PF22720">
    <property type="entry name" value="SNaCT14"/>
    <property type="match status" value="1"/>
</dbReference>
<dbReference type="KEGG" id="stim:H1B31_07675"/>
<dbReference type="PANTHER" id="PTHR46844">
    <property type="entry name" value="SLR5058 PROTEIN"/>
    <property type="match status" value="1"/>
</dbReference>
<gene>
    <name evidence="3" type="ORF">H1B31_07675</name>
</gene>
<dbReference type="Pfam" id="PF05729">
    <property type="entry name" value="NACHT"/>
    <property type="match status" value="1"/>
</dbReference>
<dbReference type="Gene3D" id="3.40.50.300">
    <property type="entry name" value="P-loop containing nucleotide triphosphate hydrolases"/>
    <property type="match status" value="1"/>
</dbReference>
<sequence length="868" mass="102153">MLENKEYVLCGGTFFTLLLQARKQRTAARKNAVGEKDGLNDSEVLEGLIRVAFPDYISPAGRSIRTHTSSYKACRLSANEYLPFDKEELIHTFDREIKETFFSPLQRMCQFSLSFIDEKNMGRWLVRAILDTISRDSSITDEIFYIDQNGHPMDKKHLLTAQNIELQPFLLGIWHFILSNRADNTVGAATIDSWHDRPTVKRAKRKFNSEVGKNWGNSVSVHIIQVDEPVSGEHKDSIRPRKVLVDKRSSDFDLDWASRRSMRSPKDEYRAYLKNTREKYNKLKTLLYNDAPVEFYNFYICNNIEQRIYIKKNSYRRKIIENSTAQLLHECSNFILISGTGGLGKSMMMRHLLLDSIEHFDEFGKIPIFIPLKDYSDSYDSLLDYIFEKFEGLGGSKKLNDLSKLLSHGSCLLLFDGLDEIKSDCRKKFEHDLEFFADKYTDNMFVISSRPAGAFISLHRFTVLNLCPFTKEQALSLIDKLDFRPDEPAIKANFRNELDNTLFRTHMEFTENPLLLTIMLMTYEQFAEIPSKMHIFYREAYITLSQKHDASKGAYKRVLKTGLTADRFADYFAEFCARSYRDEKFEFTDLLFDQYFNSLHERTKELHNVTPSDFRDDLVENMCLMFYENGKYHFTHRSFQEYFCALYFSKQKDKNLKRIGDFFENKNRRHYSDKAFNMLYDMIPEKIEEYIFSPFLKSLFVMCDAKNGYWTFLEELYPVLYYESGETSLWIRNEANSFIYNAIIRIQDIAATLDFDELPQEDEYLMDEWVYLDSDYKSPEFESGSLINKNAVPWEYKEYFGEPEVVGRYYEIDIEAILRNPEKHEDTIHLLESDDFPIRAEFLAVRAYMQELIDKEQAVGDDLFDLFQ</sequence>
<feature type="domain" description="Short NACHT-associated C-terminal" evidence="2">
    <location>
        <begin position="680"/>
        <end position="867"/>
    </location>
</feature>